<evidence type="ECO:0000313" key="9">
    <source>
        <dbReference type="EMBL" id="RDY06526.1"/>
    </source>
</evidence>
<organism evidence="9 10">
    <name type="scientific">Mucuna pruriens</name>
    <name type="common">Velvet bean</name>
    <name type="synonym">Dolichos pruriens</name>
    <dbReference type="NCBI Taxonomy" id="157652"/>
    <lineage>
        <taxon>Eukaryota</taxon>
        <taxon>Viridiplantae</taxon>
        <taxon>Streptophyta</taxon>
        <taxon>Embryophyta</taxon>
        <taxon>Tracheophyta</taxon>
        <taxon>Spermatophyta</taxon>
        <taxon>Magnoliopsida</taxon>
        <taxon>eudicotyledons</taxon>
        <taxon>Gunneridae</taxon>
        <taxon>Pentapetalae</taxon>
        <taxon>rosids</taxon>
        <taxon>fabids</taxon>
        <taxon>Fabales</taxon>
        <taxon>Fabaceae</taxon>
        <taxon>Papilionoideae</taxon>
        <taxon>50 kb inversion clade</taxon>
        <taxon>NPAAA clade</taxon>
        <taxon>indigoferoid/millettioid clade</taxon>
        <taxon>Phaseoleae</taxon>
        <taxon>Mucuna</taxon>
    </lineage>
</organism>
<comment type="caution">
    <text evidence="9">The sequence shown here is derived from an EMBL/GenBank/DDBJ whole genome shotgun (WGS) entry which is preliminary data.</text>
</comment>
<dbReference type="Pfam" id="PF17917">
    <property type="entry name" value="RT_RNaseH"/>
    <property type="match status" value="1"/>
</dbReference>
<keyword evidence="2" id="KW-0548">Nucleotidyltransferase</keyword>
<dbReference type="InterPro" id="IPR041373">
    <property type="entry name" value="RT_RNaseH"/>
</dbReference>
<keyword evidence="3" id="KW-0540">Nuclease</keyword>
<dbReference type="GO" id="GO:0004519">
    <property type="term" value="F:endonuclease activity"/>
    <property type="evidence" value="ECO:0007669"/>
    <property type="project" value="UniProtKB-KW"/>
</dbReference>
<dbReference type="Proteomes" id="UP000257109">
    <property type="component" value="Unassembled WGS sequence"/>
</dbReference>
<dbReference type="EMBL" id="QJKJ01001670">
    <property type="protein sequence ID" value="RDY06526.1"/>
    <property type="molecule type" value="Genomic_DNA"/>
</dbReference>
<protein>
    <submittedName>
        <fullName evidence="9">Retrovirus-related Pol polyprotein</fullName>
    </submittedName>
</protein>
<evidence type="ECO:0000256" key="3">
    <source>
        <dbReference type="ARBA" id="ARBA00022722"/>
    </source>
</evidence>
<feature type="domain" description="Reverse transcriptase RNase H-like" evidence="8">
    <location>
        <begin position="187"/>
        <end position="243"/>
    </location>
</feature>
<keyword evidence="5" id="KW-0378">Hydrolase</keyword>
<keyword evidence="1" id="KW-0808">Transferase</keyword>
<evidence type="ECO:0000256" key="4">
    <source>
        <dbReference type="ARBA" id="ARBA00022759"/>
    </source>
</evidence>
<dbReference type="CDD" id="cd09274">
    <property type="entry name" value="RNase_HI_RT_Ty3"/>
    <property type="match status" value="1"/>
</dbReference>
<evidence type="ECO:0000256" key="1">
    <source>
        <dbReference type="ARBA" id="ARBA00022679"/>
    </source>
</evidence>
<feature type="non-terminal residue" evidence="9">
    <location>
        <position position="331"/>
    </location>
</feature>
<evidence type="ECO:0000259" key="8">
    <source>
        <dbReference type="Pfam" id="PF17917"/>
    </source>
</evidence>
<evidence type="ECO:0000256" key="6">
    <source>
        <dbReference type="ARBA" id="ARBA00022918"/>
    </source>
</evidence>
<keyword evidence="6" id="KW-0695">RNA-directed DNA polymerase</keyword>
<proteinExistence type="predicted"/>
<accession>A0A371HUR7</accession>
<dbReference type="AlphaFoldDB" id="A0A371HUR7"/>
<feature type="domain" description="Reverse transcriptase" evidence="7">
    <location>
        <begin position="19"/>
        <end position="130"/>
    </location>
</feature>
<reference evidence="9" key="1">
    <citation type="submission" date="2018-05" db="EMBL/GenBank/DDBJ databases">
        <title>Draft genome of Mucuna pruriens seed.</title>
        <authorList>
            <person name="Nnadi N.E."/>
            <person name="Vos R."/>
            <person name="Hasami M.H."/>
            <person name="Devisetty U.K."/>
            <person name="Aguiy J.C."/>
        </authorList>
    </citation>
    <scope>NUCLEOTIDE SEQUENCE [LARGE SCALE GENOMIC DNA]</scope>
    <source>
        <strain evidence="9">JCA_2017</strain>
    </source>
</reference>
<evidence type="ECO:0000259" key="7">
    <source>
        <dbReference type="Pfam" id="PF00078"/>
    </source>
</evidence>
<evidence type="ECO:0000256" key="2">
    <source>
        <dbReference type="ARBA" id="ARBA00022695"/>
    </source>
</evidence>
<evidence type="ECO:0000313" key="10">
    <source>
        <dbReference type="Proteomes" id="UP000257109"/>
    </source>
</evidence>
<dbReference type="OrthoDB" id="415724at2759"/>
<dbReference type="Gene3D" id="3.30.70.270">
    <property type="match status" value="1"/>
</dbReference>
<sequence>MLDINTSFLVWMILVEFHGSIAFAKIDLRSGYHQIRMKEGDEWKTTFETKFGLYKWIIMPFSLTNAINTFMRLMNHVLRGLISMFLVVYFDDILIYSTCVNDHLYLVRNVLEILRKESLYANLEKNALLLAPKVDVEKDKSQERDFQAMKDNLTYAPILAHQNFAKSFELECDASNGTPLHTLVKSLKDKELCALVRALHGWKHYLLPKEFVIHSNHEYLKKLRGQGKLSKRHAKWVEFLEQFTYVIKHKQGKLNKVADALSRRHALLSMLETKLFGLESLKDMYGNDEDFGGMAKSKSSPHGLYTPVHLPTILWVDISMHFVLGLPRSRE</sequence>
<dbReference type="GO" id="GO:0003964">
    <property type="term" value="F:RNA-directed DNA polymerase activity"/>
    <property type="evidence" value="ECO:0007669"/>
    <property type="project" value="UniProtKB-KW"/>
</dbReference>
<dbReference type="InterPro" id="IPR043128">
    <property type="entry name" value="Rev_trsase/Diguanyl_cyclase"/>
</dbReference>
<name>A0A371HUR7_MUCPR</name>
<dbReference type="InterPro" id="IPR043502">
    <property type="entry name" value="DNA/RNA_pol_sf"/>
</dbReference>
<dbReference type="Gene3D" id="3.10.10.10">
    <property type="entry name" value="HIV Type 1 Reverse Transcriptase, subunit A, domain 1"/>
    <property type="match status" value="1"/>
</dbReference>
<dbReference type="Pfam" id="PF00078">
    <property type="entry name" value="RVT_1"/>
    <property type="match status" value="1"/>
</dbReference>
<dbReference type="PANTHER" id="PTHR35046:SF9">
    <property type="entry name" value="RNA-DIRECTED DNA POLYMERASE"/>
    <property type="match status" value="1"/>
</dbReference>
<dbReference type="SUPFAM" id="SSF56672">
    <property type="entry name" value="DNA/RNA polymerases"/>
    <property type="match status" value="1"/>
</dbReference>
<dbReference type="CDD" id="cd01647">
    <property type="entry name" value="RT_LTR"/>
    <property type="match status" value="1"/>
</dbReference>
<dbReference type="InterPro" id="IPR000477">
    <property type="entry name" value="RT_dom"/>
</dbReference>
<keyword evidence="10" id="KW-1185">Reference proteome</keyword>
<dbReference type="PANTHER" id="PTHR35046">
    <property type="entry name" value="ZINC KNUCKLE (CCHC-TYPE) FAMILY PROTEIN"/>
    <property type="match status" value="1"/>
</dbReference>
<dbReference type="GO" id="GO:0016787">
    <property type="term" value="F:hydrolase activity"/>
    <property type="evidence" value="ECO:0007669"/>
    <property type="project" value="UniProtKB-KW"/>
</dbReference>
<feature type="non-terminal residue" evidence="9">
    <location>
        <position position="1"/>
    </location>
</feature>
<evidence type="ECO:0000256" key="5">
    <source>
        <dbReference type="ARBA" id="ARBA00022801"/>
    </source>
</evidence>
<gene>
    <name evidence="9" type="primary">pol</name>
    <name evidence="9" type="ORF">CR513_09459</name>
</gene>
<keyword evidence="4" id="KW-0255">Endonuclease</keyword>